<feature type="compositionally biased region" description="Low complexity" evidence="1">
    <location>
        <begin position="183"/>
        <end position="202"/>
    </location>
</feature>
<evidence type="ECO:0000259" key="2">
    <source>
        <dbReference type="Pfam" id="PF00567"/>
    </source>
</evidence>
<sequence length="576" mass="62466">MSDRASGRYAKFACSVCDYAGYSQQLLDAHLKLRGHGAVGGTGSRPDSNPAPLLGQRPAASGLLGAYGMTSGAGRPLTQSPMQSRAFPEPPSSTIPPLFNQHNRPALPPGGLLATPTALAPSMTLTQEVVETTLAKFNLPPNAVSWKGMTSEEFLQRLEDELLKRMNPADIIKQKIDAIVHSPPSALASGSRSSQESQQQSARTLQHSESPPPVTDTEELLAMALRHNDFKIARELTDLLEKEKELQARKVALAKLIPRSSAPGGTPLKLGEEMNMAESFKQYWATKRTAGSGETSSSLTEMVPTKRSSRWAPDDPASNLHQHQWSAPPRSPPSFPPEFSFRKIDLPPDSLLPSAFLTFMEADPSLFWIRQPDNDTTFQLINQELIRLVQSGTLRAVERPAREGMGCIATANVENLWHHRVEVAEQLNNGDVRVRLVDDGRVVVISNPDNLKYVPDADGIVARSPALGIPCSLVGFQPNEQWRTAGEKCFNLFKQTLNDAKSIKFVQKNQHGVYGVEVFSDKGQSLAVFLAQKGIGFVPPSIVHAGGFSNNGPPGPPGPHNPRLIRPPNGAGPMPG</sequence>
<dbReference type="Gene3D" id="2.30.30.140">
    <property type="match status" value="1"/>
</dbReference>
<dbReference type="SUPFAM" id="SSF63748">
    <property type="entry name" value="Tudor/PWWP/MBT"/>
    <property type="match status" value="1"/>
</dbReference>
<feature type="region of interest" description="Disordered" evidence="1">
    <location>
        <begin position="548"/>
        <end position="576"/>
    </location>
</feature>
<dbReference type="Pfam" id="PF00567">
    <property type="entry name" value="TUDOR"/>
    <property type="match status" value="1"/>
</dbReference>
<accession>A0A914WCV9</accession>
<evidence type="ECO:0000313" key="4">
    <source>
        <dbReference type="WBParaSite" id="PSAMB.scaffold3759size16992.g22442.t1"/>
    </source>
</evidence>
<protein>
    <submittedName>
        <fullName evidence="4">Tudor domain-containing protein</fullName>
    </submittedName>
</protein>
<proteinExistence type="predicted"/>
<feature type="domain" description="Tudor" evidence="2">
    <location>
        <begin position="353"/>
        <end position="446"/>
    </location>
</feature>
<dbReference type="Proteomes" id="UP000887566">
    <property type="component" value="Unplaced"/>
</dbReference>
<evidence type="ECO:0000313" key="3">
    <source>
        <dbReference type="Proteomes" id="UP000887566"/>
    </source>
</evidence>
<keyword evidence="3" id="KW-1185">Reference proteome</keyword>
<feature type="region of interest" description="Disordered" evidence="1">
    <location>
        <begin position="183"/>
        <end position="215"/>
    </location>
</feature>
<dbReference type="InterPro" id="IPR035437">
    <property type="entry name" value="SNase_OB-fold_sf"/>
</dbReference>
<reference evidence="4" key="1">
    <citation type="submission" date="2022-11" db="UniProtKB">
        <authorList>
            <consortium name="WormBaseParasite"/>
        </authorList>
    </citation>
    <scope>IDENTIFICATION</scope>
</reference>
<dbReference type="InterPro" id="IPR002999">
    <property type="entry name" value="Tudor"/>
</dbReference>
<organism evidence="3 4">
    <name type="scientific">Plectus sambesii</name>
    <dbReference type="NCBI Taxonomy" id="2011161"/>
    <lineage>
        <taxon>Eukaryota</taxon>
        <taxon>Metazoa</taxon>
        <taxon>Ecdysozoa</taxon>
        <taxon>Nematoda</taxon>
        <taxon>Chromadorea</taxon>
        <taxon>Plectida</taxon>
        <taxon>Plectina</taxon>
        <taxon>Plectoidea</taxon>
        <taxon>Plectidae</taxon>
        <taxon>Plectus</taxon>
    </lineage>
</organism>
<dbReference type="WBParaSite" id="PSAMB.scaffold3759size16992.g22442.t1">
    <property type="protein sequence ID" value="PSAMB.scaffold3759size16992.g22442.t1"/>
    <property type="gene ID" value="PSAMB.scaffold3759size16992.g22442"/>
</dbReference>
<name>A0A914WCV9_9BILA</name>
<dbReference type="CDD" id="cd20379">
    <property type="entry name" value="Tudor_dTUD-like"/>
    <property type="match status" value="1"/>
</dbReference>
<feature type="region of interest" description="Disordered" evidence="1">
    <location>
        <begin position="288"/>
        <end position="339"/>
    </location>
</feature>
<dbReference type="GO" id="GO:0005737">
    <property type="term" value="C:cytoplasm"/>
    <property type="evidence" value="ECO:0007669"/>
    <property type="project" value="UniProtKB-ARBA"/>
</dbReference>
<dbReference type="Gene3D" id="2.40.50.90">
    <property type="match status" value="1"/>
</dbReference>
<dbReference type="AlphaFoldDB" id="A0A914WCV9"/>
<evidence type="ECO:0000256" key="1">
    <source>
        <dbReference type="SAM" id="MobiDB-lite"/>
    </source>
</evidence>